<accession>A0A2N6VQ61</accession>
<dbReference type="Proteomes" id="UP000235598">
    <property type="component" value="Unassembled WGS sequence"/>
</dbReference>
<comment type="similarity">
    <text evidence="1">Belongs to the ATP-dependent AMP-binding enzyme family.</text>
</comment>
<dbReference type="PANTHER" id="PTHR43272:SF32">
    <property type="entry name" value="AMP-DEPENDENT SYNTHETASE_LIGASE DOMAIN-CONTAINING PROTEIN"/>
    <property type="match status" value="1"/>
</dbReference>
<dbReference type="GO" id="GO:0004467">
    <property type="term" value="F:long-chain fatty acid-CoA ligase activity"/>
    <property type="evidence" value="ECO:0007669"/>
    <property type="project" value="TreeGrafter"/>
</dbReference>
<dbReference type="RefSeq" id="WP_102237881.1">
    <property type="nucleotide sequence ID" value="NZ_PNHK01000001.1"/>
</dbReference>
<evidence type="ECO:0000256" key="1">
    <source>
        <dbReference type="ARBA" id="ARBA00006432"/>
    </source>
</evidence>
<dbReference type="AlphaFoldDB" id="A0A2N6VQ61"/>
<evidence type="ECO:0000313" key="8">
    <source>
        <dbReference type="Proteomes" id="UP000235598"/>
    </source>
</evidence>
<comment type="caution">
    <text evidence="7">The sequence shown here is derived from an EMBL/GenBank/DDBJ whole genome shotgun (WGS) entry which is preliminary data.</text>
</comment>
<keyword evidence="3" id="KW-0276">Fatty acid metabolism</keyword>
<dbReference type="SUPFAM" id="SSF56801">
    <property type="entry name" value="Acetyl-CoA synthetase-like"/>
    <property type="match status" value="1"/>
</dbReference>
<gene>
    <name evidence="7" type="ORF">CJ199_02330</name>
</gene>
<evidence type="ECO:0000256" key="4">
    <source>
        <dbReference type="ARBA" id="ARBA00023098"/>
    </source>
</evidence>
<dbReference type="GO" id="GO:0016020">
    <property type="term" value="C:membrane"/>
    <property type="evidence" value="ECO:0007669"/>
    <property type="project" value="TreeGrafter"/>
</dbReference>
<keyword evidence="4" id="KW-0443">Lipid metabolism</keyword>
<keyword evidence="2 7" id="KW-0436">Ligase</keyword>
<evidence type="ECO:0000259" key="6">
    <source>
        <dbReference type="Pfam" id="PF00501"/>
    </source>
</evidence>
<sequence>MSVREASTPVEENLSYPASIPAVLVERLRDYPNDVYCERRGASGMFEQITVRDYARDVFTMARGLIGHGLKPGDRVGLMGNTSYDWVVCDLAIMCAGGVVVPIYQTSSTKQVEWIAENSDLTTLIVESEEYANVTAPVVEKLSLDLHVIDRGDVKRLQGAGKETPQDEVDTRIHALQPDDIATIVYTSGTTGNPKGALLSHANFMHHAVNGVENPALGGTVLAGQDSRILMFLPLSHVFGRFIEFVCLYSRCVVGYTPSMKTVVDDLGDFKPTWLLAVPRVFETVFNKARNAGKLQKMIFDWASRVAHAYSVAQDRGGPGLGLKVQHAVADAVVFSKLRKALGGDVAYAICGGAPLGQWLGHFYRGLGIHILEGYGATETAAPTSVNLPGHLKVGTVGTAFPGASLRVVESGEIQIKGPHVFHGYLDNPEATEEAFDDGWYKTGDLGKLDDEGYLTVTGRVKELLVTAGGENVQPAVLEDSLRRHTLISEVVVVGDRERFVGAMITLDGEMLPGWLKTHGLPAMSVEEAGRHPKVREALDVAVKYANENVNRAQSIRKYVVLPRDLEQTKDELSASLKVRRPVVMKNFAREYAALYDK</sequence>
<evidence type="ECO:0000256" key="3">
    <source>
        <dbReference type="ARBA" id="ARBA00022832"/>
    </source>
</evidence>
<proteinExistence type="inferred from homology"/>
<evidence type="ECO:0000256" key="5">
    <source>
        <dbReference type="ARBA" id="ARBA00032875"/>
    </source>
</evidence>
<dbReference type="CDD" id="cd05907">
    <property type="entry name" value="VL_LC_FACS_like"/>
    <property type="match status" value="1"/>
</dbReference>
<dbReference type="PANTHER" id="PTHR43272">
    <property type="entry name" value="LONG-CHAIN-FATTY-ACID--COA LIGASE"/>
    <property type="match status" value="1"/>
</dbReference>
<dbReference type="Pfam" id="PF23562">
    <property type="entry name" value="AMP-binding_C_3"/>
    <property type="match status" value="1"/>
</dbReference>
<dbReference type="PROSITE" id="PS00455">
    <property type="entry name" value="AMP_BINDING"/>
    <property type="match status" value="1"/>
</dbReference>
<name>A0A2N6VQ61_9MICO</name>
<dbReference type="Gene3D" id="3.40.50.12780">
    <property type="entry name" value="N-terminal domain of ligase-like"/>
    <property type="match status" value="1"/>
</dbReference>
<dbReference type="InterPro" id="IPR042099">
    <property type="entry name" value="ANL_N_sf"/>
</dbReference>
<dbReference type="InterPro" id="IPR000873">
    <property type="entry name" value="AMP-dep_synth/lig_dom"/>
</dbReference>
<evidence type="ECO:0000313" key="7">
    <source>
        <dbReference type="EMBL" id="PMD06229.1"/>
    </source>
</evidence>
<organism evidence="7 8">
    <name type="scientific">Brevibacterium paucivorans</name>
    <dbReference type="NCBI Taxonomy" id="170994"/>
    <lineage>
        <taxon>Bacteria</taxon>
        <taxon>Bacillati</taxon>
        <taxon>Actinomycetota</taxon>
        <taxon>Actinomycetes</taxon>
        <taxon>Micrococcales</taxon>
        <taxon>Brevibacteriaceae</taxon>
        <taxon>Brevibacterium</taxon>
    </lineage>
</organism>
<evidence type="ECO:0000256" key="2">
    <source>
        <dbReference type="ARBA" id="ARBA00022598"/>
    </source>
</evidence>
<protein>
    <recommendedName>
        <fullName evidence="5">Acyl-CoA synthetase</fullName>
    </recommendedName>
</protein>
<dbReference type="OrthoDB" id="9803968at2"/>
<dbReference type="Pfam" id="PF00501">
    <property type="entry name" value="AMP-binding"/>
    <property type="match status" value="1"/>
</dbReference>
<reference evidence="7 8" key="1">
    <citation type="submission" date="2017-09" db="EMBL/GenBank/DDBJ databases">
        <title>Bacterial strain isolated from the female urinary microbiota.</title>
        <authorList>
            <person name="Thomas-White K."/>
            <person name="Kumar N."/>
            <person name="Forster S."/>
            <person name="Putonti C."/>
            <person name="Lawley T."/>
            <person name="Wolfe A.J."/>
        </authorList>
    </citation>
    <scope>NUCLEOTIDE SEQUENCE [LARGE SCALE GENOMIC DNA]</scope>
    <source>
        <strain evidence="7 8">UMB1301</strain>
    </source>
</reference>
<feature type="domain" description="AMP-dependent synthetase/ligase" evidence="6">
    <location>
        <begin position="32"/>
        <end position="426"/>
    </location>
</feature>
<dbReference type="InterPro" id="IPR020845">
    <property type="entry name" value="AMP-binding_CS"/>
</dbReference>
<dbReference type="EMBL" id="PNHK01000001">
    <property type="protein sequence ID" value="PMD06229.1"/>
    <property type="molecule type" value="Genomic_DNA"/>
</dbReference>